<dbReference type="EMBL" id="FNIC01000002">
    <property type="protein sequence ID" value="SDN18130.1"/>
    <property type="molecule type" value="Genomic_DNA"/>
</dbReference>
<dbReference type="STRING" id="1005944.SAMN05192576_1661"/>
<dbReference type="AlphaFoldDB" id="A0A1G9Z9T7"/>
<protein>
    <submittedName>
        <fullName evidence="2">Uncharacterized protein</fullName>
    </submittedName>
</protein>
<evidence type="ECO:0000313" key="3">
    <source>
        <dbReference type="Proteomes" id="UP000199004"/>
    </source>
</evidence>
<reference evidence="2 3" key="1">
    <citation type="submission" date="2016-10" db="EMBL/GenBank/DDBJ databases">
        <authorList>
            <person name="de Groot N.N."/>
        </authorList>
    </citation>
    <scope>NUCLEOTIDE SEQUENCE [LARGE SCALE GENOMIC DNA]</scope>
    <source>
        <strain evidence="2 3">CGMCC 1.11147</strain>
    </source>
</reference>
<feature type="region of interest" description="Disordered" evidence="1">
    <location>
        <begin position="46"/>
        <end position="90"/>
    </location>
</feature>
<evidence type="ECO:0000313" key="2">
    <source>
        <dbReference type="EMBL" id="SDN18130.1"/>
    </source>
</evidence>
<keyword evidence="3" id="KW-1185">Reference proteome</keyword>
<sequence>MTAEGGALRALVSDWQANGNSRELDDPRADVWQECARQLLTVLDAAARSQHPEDREGVGTGAGEGATGQDTGTAWVTRSTDSSTSRPRST</sequence>
<organism evidence="2 3">
    <name type="scientific">Nocardioides szechwanensis</name>
    <dbReference type="NCBI Taxonomy" id="1005944"/>
    <lineage>
        <taxon>Bacteria</taxon>
        <taxon>Bacillati</taxon>
        <taxon>Actinomycetota</taxon>
        <taxon>Actinomycetes</taxon>
        <taxon>Propionibacteriales</taxon>
        <taxon>Nocardioidaceae</taxon>
        <taxon>Nocardioides</taxon>
    </lineage>
</organism>
<gene>
    <name evidence="2" type="ORF">SAMN05192576_1661</name>
</gene>
<name>A0A1G9Z9T7_9ACTN</name>
<accession>A0A1G9Z9T7</accession>
<proteinExistence type="predicted"/>
<dbReference type="Proteomes" id="UP000199004">
    <property type="component" value="Unassembled WGS sequence"/>
</dbReference>
<feature type="compositionally biased region" description="Low complexity" evidence="1">
    <location>
        <begin position="67"/>
        <end position="90"/>
    </location>
</feature>
<evidence type="ECO:0000256" key="1">
    <source>
        <dbReference type="SAM" id="MobiDB-lite"/>
    </source>
</evidence>